<dbReference type="Proteomes" id="UP000005408">
    <property type="component" value="Unassembled WGS sequence"/>
</dbReference>
<evidence type="ECO:0000256" key="1">
    <source>
        <dbReference type="SAM" id="MobiDB-lite"/>
    </source>
</evidence>
<protein>
    <submittedName>
        <fullName evidence="2">Uncharacterized protein</fullName>
    </submittedName>
</protein>
<feature type="compositionally biased region" description="Low complexity" evidence="1">
    <location>
        <begin position="89"/>
        <end position="100"/>
    </location>
</feature>
<reference evidence="2" key="1">
    <citation type="submission" date="2022-08" db="UniProtKB">
        <authorList>
            <consortium name="EnsemblMetazoa"/>
        </authorList>
    </citation>
    <scope>IDENTIFICATION</scope>
    <source>
        <strain evidence="2">05x7-T-G4-1.051#20</strain>
    </source>
</reference>
<dbReference type="EnsemblMetazoa" id="G35053.3">
    <property type="protein sequence ID" value="G35053.3:cds"/>
    <property type="gene ID" value="G35053"/>
</dbReference>
<keyword evidence="3" id="KW-1185">Reference proteome</keyword>
<proteinExistence type="predicted"/>
<organism evidence="2 3">
    <name type="scientific">Magallana gigas</name>
    <name type="common">Pacific oyster</name>
    <name type="synonym">Crassostrea gigas</name>
    <dbReference type="NCBI Taxonomy" id="29159"/>
    <lineage>
        <taxon>Eukaryota</taxon>
        <taxon>Metazoa</taxon>
        <taxon>Spiralia</taxon>
        <taxon>Lophotrochozoa</taxon>
        <taxon>Mollusca</taxon>
        <taxon>Bivalvia</taxon>
        <taxon>Autobranchia</taxon>
        <taxon>Pteriomorphia</taxon>
        <taxon>Ostreida</taxon>
        <taxon>Ostreoidea</taxon>
        <taxon>Ostreidae</taxon>
        <taxon>Magallana</taxon>
    </lineage>
</organism>
<feature type="region of interest" description="Disordered" evidence="1">
    <location>
        <begin position="78"/>
        <end position="140"/>
    </location>
</feature>
<dbReference type="AlphaFoldDB" id="A0A8W8MRW0"/>
<evidence type="ECO:0000313" key="2">
    <source>
        <dbReference type="EnsemblMetazoa" id="G35053.3:cds"/>
    </source>
</evidence>
<accession>A0A8W8MRW0</accession>
<evidence type="ECO:0000313" key="3">
    <source>
        <dbReference type="Proteomes" id="UP000005408"/>
    </source>
</evidence>
<name>A0A8W8MRW0_MAGGI</name>
<feature type="compositionally biased region" description="Acidic residues" evidence="1">
    <location>
        <begin position="124"/>
        <end position="140"/>
    </location>
</feature>
<sequence>MFKWRFKPKEEILCFQVPQIDYPDVQIMKNSRSGQCNNVNINRMFDLEHEDQKLRKMHCDTAVEQLPPDYKNEMLYSRSEMQMKRSSRASDTSSAYSGSDMMQSSIDDQENQDMDLTGMQEGYVDSDEEEDKLSNTEVDDDTYTALTRNITGIRVVQNR</sequence>